<feature type="domain" description="SnoaL-like" evidence="2">
    <location>
        <begin position="40"/>
        <end position="152"/>
    </location>
</feature>
<feature type="compositionally biased region" description="Basic and acidic residues" evidence="1">
    <location>
        <begin position="356"/>
        <end position="368"/>
    </location>
</feature>
<dbReference type="EMBL" id="LSYV01000027">
    <property type="protein sequence ID" value="KXZ48621.1"/>
    <property type="molecule type" value="Genomic_DNA"/>
</dbReference>
<gene>
    <name evidence="3" type="ORF">GPECTOR_26g524</name>
</gene>
<feature type="region of interest" description="Disordered" evidence="1">
    <location>
        <begin position="335"/>
        <end position="439"/>
    </location>
</feature>
<dbReference type="SUPFAM" id="SSF54427">
    <property type="entry name" value="NTF2-like"/>
    <property type="match status" value="1"/>
</dbReference>
<protein>
    <recommendedName>
        <fullName evidence="2">SnoaL-like domain-containing protein</fullName>
    </recommendedName>
</protein>
<feature type="compositionally biased region" description="Low complexity" evidence="1">
    <location>
        <begin position="419"/>
        <end position="432"/>
    </location>
</feature>
<reference evidence="4" key="1">
    <citation type="journal article" date="2016" name="Nat. Commun.">
        <title>The Gonium pectorale genome demonstrates co-option of cell cycle regulation during the evolution of multicellularity.</title>
        <authorList>
            <person name="Hanschen E.R."/>
            <person name="Marriage T.N."/>
            <person name="Ferris P.J."/>
            <person name="Hamaji T."/>
            <person name="Toyoda A."/>
            <person name="Fujiyama A."/>
            <person name="Neme R."/>
            <person name="Noguchi H."/>
            <person name="Minakuchi Y."/>
            <person name="Suzuki M."/>
            <person name="Kawai-Toyooka H."/>
            <person name="Smith D.R."/>
            <person name="Sparks H."/>
            <person name="Anderson J."/>
            <person name="Bakaric R."/>
            <person name="Luria V."/>
            <person name="Karger A."/>
            <person name="Kirschner M.W."/>
            <person name="Durand P.M."/>
            <person name="Michod R.E."/>
            <person name="Nozaki H."/>
            <person name="Olson B.J."/>
        </authorList>
    </citation>
    <scope>NUCLEOTIDE SEQUENCE [LARGE SCALE GENOMIC DNA]</scope>
    <source>
        <strain evidence="4">NIES-2863</strain>
    </source>
</reference>
<organism evidence="3 4">
    <name type="scientific">Gonium pectorale</name>
    <name type="common">Green alga</name>
    <dbReference type="NCBI Taxonomy" id="33097"/>
    <lineage>
        <taxon>Eukaryota</taxon>
        <taxon>Viridiplantae</taxon>
        <taxon>Chlorophyta</taxon>
        <taxon>core chlorophytes</taxon>
        <taxon>Chlorophyceae</taxon>
        <taxon>CS clade</taxon>
        <taxon>Chlamydomonadales</taxon>
        <taxon>Volvocaceae</taxon>
        <taxon>Gonium</taxon>
    </lineage>
</organism>
<keyword evidence="4" id="KW-1185">Reference proteome</keyword>
<dbReference type="InterPro" id="IPR032710">
    <property type="entry name" value="NTF2-like_dom_sf"/>
</dbReference>
<dbReference type="InterPro" id="IPR037401">
    <property type="entry name" value="SnoaL-like"/>
</dbReference>
<sequence length="637" mass="63759">MCLTQARAQVEVEVATVARPKPPSPLGAVPVVPNAPAAARSLFAALNRRDVSAVLGLLAEDVVYENLGSAVSLRGRTDVGRFYLEALAGLPEEAVFVLEGAGGDAAAESDGGGMPMLQAGVAWHLELNGVPVPLSRGVGVYRADPRTGRLARVVDSPEHTVKLPAPLLTGAAWASPLLTRGLGPLVLPAARGVSSLLESLAPGAGRIADPPGASGAPGGRAGSLADSFATVLSGMLPFQAPLGGAAHGSAARAGAVGGGSGGGGGGGRMVYRDRTWAAGRGGAASASASAPAMAAGAAANVRASPAPLAAATAPSAAVAAIPGRSVTVIAGASSAGASTSAMGSGPSTTVNNTRGDTIRMRPLPEPDPRPPVPAVGAGATSFASVGSGSFDDDSGEPTTTAGSSGTGADSGGRGGGGLASAASGSSLASADGGASGSGGSGAWSLPFTPSQVFDVDLTSLWEKDAEASQVQEYEAMLDVLQLGGLQKVTARLIDGLDLRHDGERFEVSFVTVVPFFRVSEKSLFGQPTTMTRRDLRDPLTGRQTSVATRVPGGVVVDMSWGAPLAGSLREEYVVSEDGGSLAVTSSLRIGERAASATQVYRRSARNKSDFLASQRNAYGSLEDVLQSQEKKYGKTQY</sequence>
<dbReference type="Gene3D" id="3.10.450.50">
    <property type="match status" value="1"/>
</dbReference>
<evidence type="ECO:0000256" key="1">
    <source>
        <dbReference type="SAM" id="MobiDB-lite"/>
    </source>
</evidence>
<accession>A0A150GFJ2</accession>
<comment type="caution">
    <text evidence="3">The sequence shown here is derived from an EMBL/GenBank/DDBJ whole genome shotgun (WGS) entry which is preliminary data.</text>
</comment>
<dbReference type="PANTHER" id="PTHR33698:SF3">
    <property type="entry name" value="OS09G0266000 PROTEIN"/>
    <property type="match status" value="1"/>
</dbReference>
<dbReference type="Proteomes" id="UP000075714">
    <property type="component" value="Unassembled WGS sequence"/>
</dbReference>
<evidence type="ECO:0000313" key="3">
    <source>
        <dbReference type="EMBL" id="KXZ48621.1"/>
    </source>
</evidence>
<evidence type="ECO:0000259" key="2">
    <source>
        <dbReference type="Pfam" id="PF12680"/>
    </source>
</evidence>
<dbReference type="Pfam" id="PF12680">
    <property type="entry name" value="SnoaL_2"/>
    <property type="match status" value="1"/>
</dbReference>
<name>A0A150GFJ2_GONPE</name>
<evidence type="ECO:0000313" key="4">
    <source>
        <dbReference type="Proteomes" id="UP000075714"/>
    </source>
</evidence>
<dbReference type="AlphaFoldDB" id="A0A150GFJ2"/>
<feature type="compositionally biased region" description="Gly residues" evidence="1">
    <location>
        <begin position="404"/>
        <end position="418"/>
    </location>
</feature>
<proteinExistence type="predicted"/>
<dbReference type="PANTHER" id="PTHR33698">
    <property type="entry name" value="NUCLEAR TRANSPORT FACTOR 2 (NTF2)-LIKE PROTEIN"/>
    <property type="match status" value="1"/>
</dbReference>
<dbReference type="OrthoDB" id="201750at2759"/>
<feature type="compositionally biased region" description="Low complexity" evidence="1">
    <location>
        <begin position="335"/>
        <end position="349"/>
    </location>
</feature>